<accession>A0ABD2N4C1</accession>
<dbReference type="EMBL" id="JABFTP020000062">
    <property type="protein sequence ID" value="KAL3273519.1"/>
    <property type="molecule type" value="Genomic_DNA"/>
</dbReference>
<gene>
    <name evidence="1" type="ORF">HHI36_014959</name>
</gene>
<dbReference type="Proteomes" id="UP001516400">
    <property type="component" value="Unassembled WGS sequence"/>
</dbReference>
<reference evidence="1 2" key="1">
    <citation type="journal article" date="2021" name="BMC Biol.">
        <title>Horizontally acquired antibacterial genes associated with adaptive radiation of ladybird beetles.</title>
        <authorList>
            <person name="Li H.S."/>
            <person name="Tang X.F."/>
            <person name="Huang Y.H."/>
            <person name="Xu Z.Y."/>
            <person name="Chen M.L."/>
            <person name="Du X.Y."/>
            <person name="Qiu B.Y."/>
            <person name="Chen P.T."/>
            <person name="Zhang W."/>
            <person name="Slipinski A."/>
            <person name="Escalona H.E."/>
            <person name="Waterhouse R.M."/>
            <person name="Zwick A."/>
            <person name="Pang H."/>
        </authorList>
    </citation>
    <scope>NUCLEOTIDE SEQUENCE [LARGE SCALE GENOMIC DNA]</scope>
    <source>
        <strain evidence="1">SYSU2018</strain>
    </source>
</reference>
<evidence type="ECO:0000313" key="1">
    <source>
        <dbReference type="EMBL" id="KAL3273519.1"/>
    </source>
</evidence>
<evidence type="ECO:0000313" key="2">
    <source>
        <dbReference type="Proteomes" id="UP001516400"/>
    </source>
</evidence>
<protein>
    <submittedName>
        <fullName evidence="1">Uncharacterized protein</fullName>
    </submittedName>
</protein>
<keyword evidence="2" id="KW-1185">Reference proteome</keyword>
<dbReference type="AlphaFoldDB" id="A0ABD2N4C1"/>
<name>A0ABD2N4C1_9CUCU</name>
<comment type="caution">
    <text evidence="1">The sequence shown here is derived from an EMBL/GenBank/DDBJ whole genome shotgun (WGS) entry which is preliminary data.</text>
</comment>
<organism evidence="1 2">
    <name type="scientific">Cryptolaemus montrouzieri</name>
    <dbReference type="NCBI Taxonomy" id="559131"/>
    <lineage>
        <taxon>Eukaryota</taxon>
        <taxon>Metazoa</taxon>
        <taxon>Ecdysozoa</taxon>
        <taxon>Arthropoda</taxon>
        <taxon>Hexapoda</taxon>
        <taxon>Insecta</taxon>
        <taxon>Pterygota</taxon>
        <taxon>Neoptera</taxon>
        <taxon>Endopterygota</taxon>
        <taxon>Coleoptera</taxon>
        <taxon>Polyphaga</taxon>
        <taxon>Cucujiformia</taxon>
        <taxon>Coccinelloidea</taxon>
        <taxon>Coccinellidae</taxon>
        <taxon>Scymninae</taxon>
        <taxon>Scymnini</taxon>
        <taxon>Cryptolaemus</taxon>
    </lineage>
</organism>
<proteinExistence type="predicted"/>
<sequence>MSATDLGELSPRAKISSLLSPRAKSALVQVNSSPYRIDLQLLKQALLNNDESMLFEDAGGVIYSSCCPMQKCLRFGLIQKYCRGQYRCHKCGESHEDQTPCDKDPVCNRIATYKQCREHIRQAKIREAMTLYKISFFEANQAYLKPIGPSPSEFPSANESPPLTAPKNAKNKNVICICSQIPKKKYQSFKLTGLNSNRNKRPLPVSPGYDRDAHEDCLLKFAPTFPKKLLVSKSGDELNEQTQLSLQNGRDHGPDVIALNETFLKPEHRLTITNYTLLWSDRQDGYGGIAFAIKMVSLLQYQSSEFGYA</sequence>